<dbReference type="GO" id="GO:0005829">
    <property type="term" value="C:cytosol"/>
    <property type="evidence" value="ECO:0007669"/>
    <property type="project" value="TreeGrafter"/>
</dbReference>
<comment type="similarity">
    <text evidence="1">Belongs to the WEB family.</text>
</comment>
<evidence type="ECO:0000256" key="1">
    <source>
        <dbReference type="ARBA" id="ARBA00005485"/>
    </source>
</evidence>
<evidence type="ECO:0000313" key="4">
    <source>
        <dbReference type="Proteomes" id="UP000265520"/>
    </source>
</evidence>
<gene>
    <name evidence="3" type="ORF">A2U01_0000824</name>
</gene>
<dbReference type="GO" id="GO:0009904">
    <property type="term" value="P:chloroplast accumulation movement"/>
    <property type="evidence" value="ECO:0007669"/>
    <property type="project" value="TreeGrafter"/>
</dbReference>
<dbReference type="PANTHER" id="PTHR32054">
    <property type="entry name" value="HEAVY CHAIN, PUTATIVE, EXPRESSED-RELATED-RELATED"/>
    <property type="match status" value="1"/>
</dbReference>
<dbReference type="PANTHER" id="PTHR32054:SF2">
    <property type="entry name" value="PROTEIN PLASTID MOVEMENT IMPAIRED 2"/>
    <property type="match status" value="1"/>
</dbReference>
<evidence type="ECO:0000256" key="2">
    <source>
        <dbReference type="ARBA" id="ARBA00023054"/>
    </source>
</evidence>
<keyword evidence="4" id="KW-1185">Reference proteome</keyword>
<dbReference type="Proteomes" id="UP000265520">
    <property type="component" value="Unassembled WGS sequence"/>
</dbReference>
<sequence length="100" mass="11469">MDYHEKKRFNRNSSFITISKFEYEYLTYHAAAAEGIADKKVAAAEARIEALKASEEEILMEAKIAQIEQKETMVKEKREVYIKELAEKLGANLGLNSRIN</sequence>
<reference evidence="3 4" key="1">
    <citation type="journal article" date="2018" name="Front. Plant Sci.">
        <title>Red Clover (Trifolium pratense) and Zigzag Clover (T. medium) - A Picture of Genomic Similarities and Differences.</title>
        <authorList>
            <person name="Dluhosova J."/>
            <person name="Istvanek J."/>
            <person name="Nedelnik J."/>
            <person name="Repkova J."/>
        </authorList>
    </citation>
    <scope>NUCLEOTIDE SEQUENCE [LARGE SCALE GENOMIC DNA]</scope>
    <source>
        <strain evidence="4">cv. 10/8</strain>
        <tissue evidence="3">Leaf</tissue>
    </source>
</reference>
<accession>A0A392LYK7</accession>
<comment type="caution">
    <text evidence="3">The sequence shown here is derived from an EMBL/GenBank/DDBJ whole genome shotgun (WGS) entry which is preliminary data.</text>
</comment>
<name>A0A392LYK7_9FABA</name>
<keyword evidence="2" id="KW-0175">Coiled coil</keyword>
<dbReference type="GO" id="GO:0009903">
    <property type="term" value="P:chloroplast avoidance movement"/>
    <property type="evidence" value="ECO:0007669"/>
    <property type="project" value="TreeGrafter"/>
</dbReference>
<proteinExistence type="inferred from homology"/>
<dbReference type="AlphaFoldDB" id="A0A392LYK7"/>
<dbReference type="EMBL" id="LXQA010000640">
    <property type="protein sequence ID" value="MCH80062.1"/>
    <property type="molecule type" value="Genomic_DNA"/>
</dbReference>
<organism evidence="3 4">
    <name type="scientific">Trifolium medium</name>
    <dbReference type="NCBI Taxonomy" id="97028"/>
    <lineage>
        <taxon>Eukaryota</taxon>
        <taxon>Viridiplantae</taxon>
        <taxon>Streptophyta</taxon>
        <taxon>Embryophyta</taxon>
        <taxon>Tracheophyta</taxon>
        <taxon>Spermatophyta</taxon>
        <taxon>Magnoliopsida</taxon>
        <taxon>eudicotyledons</taxon>
        <taxon>Gunneridae</taxon>
        <taxon>Pentapetalae</taxon>
        <taxon>rosids</taxon>
        <taxon>fabids</taxon>
        <taxon>Fabales</taxon>
        <taxon>Fabaceae</taxon>
        <taxon>Papilionoideae</taxon>
        <taxon>50 kb inversion clade</taxon>
        <taxon>NPAAA clade</taxon>
        <taxon>Hologalegina</taxon>
        <taxon>IRL clade</taxon>
        <taxon>Trifolieae</taxon>
        <taxon>Trifolium</taxon>
    </lineage>
</organism>
<protein>
    <submittedName>
        <fullName evidence="3">Plastid movement impaired-like protein</fullName>
    </submittedName>
</protein>
<evidence type="ECO:0000313" key="3">
    <source>
        <dbReference type="EMBL" id="MCH80062.1"/>
    </source>
</evidence>